<dbReference type="InterPro" id="IPR023214">
    <property type="entry name" value="HAD_sf"/>
</dbReference>
<accession>A0A2M9CCX5</accession>
<dbReference type="GO" id="GO:0005829">
    <property type="term" value="C:cytosol"/>
    <property type="evidence" value="ECO:0007669"/>
    <property type="project" value="TreeGrafter"/>
</dbReference>
<keyword evidence="2" id="KW-1185">Reference proteome</keyword>
<dbReference type="GO" id="GO:0008967">
    <property type="term" value="F:phosphoglycolate phosphatase activity"/>
    <property type="evidence" value="ECO:0007669"/>
    <property type="project" value="TreeGrafter"/>
</dbReference>
<comment type="caution">
    <text evidence="1">The sequence shown here is derived from an EMBL/GenBank/DDBJ whole genome shotgun (WGS) entry which is preliminary data.</text>
</comment>
<protein>
    <submittedName>
        <fullName evidence="1">Phosphoglycolate phosphatase-like HAD superfamily hydrolase</fullName>
    </submittedName>
</protein>
<dbReference type="GO" id="GO:0006281">
    <property type="term" value="P:DNA repair"/>
    <property type="evidence" value="ECO:0007669"/>
    <property type="project" value="TreeGrafter"/>
</dbReference>
<dbReference type="AlphaFoldDB" id="A0A2M9CCX5"/>
<evidence type="ECO:0000313" key="1">
    <source>
        <dbReference type="EMBL" id="PJJ69214.1"/>
    </source>
</evidence>
<organism evidence="1 2">
    <name type="scientific">Sediminihabitans luteus</name>
    <dbReference type="NCBI Taxonomy" id="1138585"/>
    <lineage>
        <taxon>Bacteria</taxon>
        <taxon>Bacillati</taxon>
        <taxon>Actinomycetota</taxon>
        <taxon>Actinomycetes</taxon>
        <taxon>Micrococcales</taxon>
        <taxon>Cellulomonadaceae</taxon>
        <taxon>Sediminihabitans</taxon>
    </lineage>
</organism>
<dbReference type="SUPFAM" id="SSF56784">
    <property type="entry name" value="HAD-like"/>
    <property type="match status" value="2"/>
</dbReference>
<dbReference type="RefSeq" id="WP_100423828.1">
    <property type="nucleotide sequence ID" value="NZ_BOOX01000005.1"/>
</dbReference>
<dbReference type="PANTHER" id="PTHR43434">
    <property type="entry name" value="PHOSPHOGLYCOLATE PHOSPHATASE"/>
    <property type="match status" value="1"/>
</dbReference>
<dbReference type="Pfam" id="PF00702">
    <property type="entry name" value="Hydrolase"/>
    <property type="match status" value="1"/>
</dbReference>
<gene>
    <name evidence="1" type="ORF">CLV28_2676</name>
</gene>
<dbReference type="InterPro" id="IPR050155">
    <property type="entry name" value="HAD-like_hydrolase_sf"/>
</dbReference>
<evidence type="ECO:0000313" key="2">
    <source>
        <dbReference type="Proteomes" id="UP000231693"/>
    </source>
</evidence>
<reference evidence="1 2" key="1">
    <citation type="submission" date="2017-11" db="EMBL/GenBank/DDBJ databases">
        <title>Genomic Encyclopedia of Archaeal and Bacterial Type Strains, Phase II (KMG-II): From Individual Species to Whole Genera.</title>
        <authorList>
            <person name="Goeker M."/>
        </authorList>
    </citation>
    <scope>NUCLEOTIDE SEQUENCE [LARGE SCALE GENOMIC DNA]</scope>
    <source>
        <strain evidence="1 2">DSM 25478</strain>
    </source>
</reference>
<proteinExistence type="predicted"/>
<dbReference type="Gene3D" id="3.40.50.1000">
    <property type="entry name" value="HAD superfamily/HAD-like"/>
    <property type="match status" value="2"/>
</dbReference>
<dbReference type="OrthoDB" id="4954868at2"/>
<dbReference type="EMBL" id="PGFE01000005">
    <property type="protein sequence ID" value="PJJ69214.1"/>
    <property type="molecule type" value="Genomic_DNA"/>
</dbReference>
<dbReference type="PANTHER" id="PTHR43434:SF1">
    <property type="entry name" value="PHOSPHOGLYCOLATE PHOSPHATASE"/>
    <property type="match status" value="1"/>
</dbReference>
<name>A0A2M9CCX5_9CELL</name>
<dbReference type="InterPro" id="IPR036412">
    <property type="entry name" value="HAD-like_sf"/>
</dbReference>
<keyword evidence="1" id="KW-0378">Hydrolase</keyword>
<sequence length="546" mass="55448">MTTTDPRRVVDAAGPGVGAVGTRPAALVLDALGVVLHPTPRPDALDALTPVVRDVLDRAGHRIDPAVLAGVLAEGLHALDQWEAAAGHAPTPPALGARGTVELLSGPLPPGARAALVAASDDLLAALVPILHDHAPDPGAHALLDLAGTLDVRVGLVAGTRSGRALRAVLGAHGLSGAHVAVEVCSDETGLHPADPAALRLATQALGAAPRRTWYVGGAGRASVRAGRGAEMGAVLLLGVQEGPLAGVRPADLRVASLADVALALDRALPPVSAPGRAVPGVPRGRRAPLRVEHPPSAVVLDHVGVTVTTVPDRGAAQERARCVADRLAAVGVVVDGPAVARAVARATEAAGSAPYDGAVTPVEFWSELVADELDACVAPPARETVRAWLRAEAVALTAEHESTALRAELRPGVRAVLQHARDVGVPVAVVSGTLGASALRAQLADLGVDHLVATVACARELARRKPDPAVVVEVLRVMGADPATAWFVGDEPARDVPAARGAGVRNVVLVRGGETADLALGAARGAHAPDHVLTEVSELIDLWPR</sequence>
<dbReference type="Proteomes" id="UP000231693">
    <property type="component" value="Unassembled WGS sequence"/>
</dbReference>